<comment type="caution">
    <text evidence="2">The sequence shown here is derived from an EMBL/GenBank/DDBJ whole genome shotgun (WGS) entry which is preliminary data.</text>
</comment>
<evidence type="ECO:0000313" key="3">
    <source>
        <dbReference type="Proteomes" id="UP000719412"/>
    </source>
</evidence>
<accession>A0A8J6LEL5</accession>
<protein>
    <submittedName>
        <fullName evidence="2">Uncharacterized protein</fullName>
    </submittedName>
</protein>
<dbReference type="AlphaFoldDB" id="A0A8J6LEL5"/>
<reference evidence="2" key="2">
    <citation type="submission" date="2021-08" db="EMBL/GenBank/DDBJ databases">
        <authorList>
            <person name="Eriksson T."/>
        </authorList>
    </citation>
    <scope>NUCLEOTIDE SEQUENCE</scope>
    <source>
        <strain evidence="2">Stoneville</strain>
        <tissue evidence="2">Whole head</tissue>
    </source>
</reference>
<proteinExistence type="predicted"/>
<gene>
    <name evidence="2" type="ORF">GEV33_005779</name>
</gene>
<evidence type="ECO:0000313" key="2">
    <source>
        <dbReference type="EMBL" id="KAH0817012.1"/>
    </source>
</evidence>
<sequence>MEQQLKQLGNQRHERERSRGRSQSRSRGAPDTDTGKYCWYHYKFGDRARQCKDPCAYPKNATSGQDILPAKFRDQKRYVPRFNLQTASGSGIKVLGERLLRLNIGLRREFTWTFLIADVTDAILGADFLDSFKLIVDISGKRLIDSETWLAVQCPLKQTSPQTIRAVFTNAADAYQQLLRQFPNVLRSSNVPTEPHHTVLHYIETKGPPAHHRPRRLPPEKYQLAKKEFENLQRQGIIKPSSSPWASPLHLVQKADKTWRACGDFRTLNAQTVPDRYPIPHIQDFSQHLRGRTIFSTIDLKKNTSVISNKY</sequence>
<dbReference type="InterPro" id="IPR050951">
    <property type="entry name" value="Retrovirus_Pol_polyprotein"/>
</dbReference>
<name>A0A8J6LEL5_TENMO</name>
<dbReference type="PANTHER" id="PTHR37984">
    <property type="entry name" value="PROTEIN CBG26694"/>
    <property type="match status" value="1"/>
</dbReference>
<evidence type="ECO:0000256" key="1">
    <source>
        <dbReference type="SAM" id="MobiDB-lite"/>
    </source>
</evidence>
<dbReference type="InterPro" id="IPR043502">
    <property type="entry name" value="DNA/RNA_pol_sf"/>
</dbReference>
<organism evidence="2 3">
    <name type="scientific">Tenebrio molitor</name>
    <name type="common">Yellow mealworm beetle</name>
    <dbReference type="NCBI Taxonomy" id="7067"/>
    <lineage>
        <taxon>Eukaryota</taxon>
        <taxon>Metazoa</taxon>
        <taxon>Ecdysozoa</taxon>
        <taxon>Arthropoda</taxon>
        <taxon>Hexapoda</taxon>
        <taxon>Insecta</taxon>
        <taxon>Pterygota</taxon>
        <taxon>Neoptera</taxon>
        <taxon>Endopterygota</taxon>
        <taxon>Coleoptera</taxon>
        <taxon>Polyphaga</taxon>
        <taxon>Cucujiformia</taxon>
        <taxon>Tenebrionidae</taxon>
        <taxon>Tenebrio</taxon>
    </lineage>
</organism>
<dbReference type="Proteomes" id="UP000719412">
    <property type="component" value="Unassembled WGS sequence"/>
</dbReference>
<dbReference type="SUPFAM" id="SSF56672">
    <property type="entry name" value="DNA/RNA polymerases"/>
    <property type="match status" value="1"/>
</dbReference>
<dbReference type="EMBL" id="JABDTM020020477">
    <property type="protein sequence ID" value="KAH0817012.1"/>
    <property type="molecule type" value="Genomic_DNA"/>
</dbReference>
<keyword evidence="3" id="KW-1185">Reference proteome</keyword>
<dbReference type="Gene3D" id="3.30.70.270">
    <property type="match status" value="1"/>
</dbReference>
<dbReference type="GO" id="GO:0071897">
    <property type="term" value="P:DNA biosynthetic process"/>
    <property type="evidence" value="ECO:0007669"/>
    <property type="project" value="UniProtKB-ARBA"/>
</dbReference>
<feature type="compositionally biased region" description="Polar residues" evidence="1">
    <location>
        <begin position="1"/>
        <end position="10"/>
    </location>
</feature>
<dbReference type="InterPro" id="IPR043128">
    <property type="entry name" value="Rev_trsase/Diguanyl_cyclase"/>
</dbReference>
<dbReference type="Gene3D" id="3.10.10.10">
    <property type="entry name" value="HIV Type 1 Reverse Transcriptase, subunit A, domain 1"/>
    <property type="match status" value="1"/>
</dbReference>
<reference evidence="2" key="1">
    <citation type="journal article" date="2020" name="J Insects Food Feed">
        <title>The yellow mealworm (Tenebrio molitor) genome: a resource for the emerging insects as food and feed industry.</title>
        <authorList>
            <person name="Eriksson T."/>
            <person name="Andere A."/>
            <person name="Kelstrup H."/>
            <person name="Emery V."/>
            <person name="Picard C."/>
        </authorList>
    </citation>
    <scope>NUCLEOTIDE SEQUENCE</scope>
    <source>
        <strain evidence="2">Stoneville</strain>
        <tissue evidence="2">Whole head</tissue>
    </source>
</reference>
<dbReference type="PANTHER" id="PTHR37984:SF5">
    <property type="entry name" value="PROTEIN NYNRIN-LIKE"/>
    <property type="match status" value="1"/>
</dbReference>
<feature type="region of interest" description="Disordered" evidence="1">
    <location>
        <begin position="1"/>
        <end position="31"/>
    </location>
</feature>